<keyword evidence="2" id="KW-1185">Reference proteome</keyword>
<proteinExistence type="predicted"/>
<reference evidence="1" key="1">
    <citation type="journal article" date="2014" name="Int. J. Syst. Evol. Microbiol.">
        <title>Complete genome sequence of Corynebacterium casei LMG S-19264T (=DSM 44701T), isolated from a smear-ripened cheese.</title>
        <authorList>
            <consortium name="US DOE Joint Genome Institute (JGI-PGF)"/>
            <person name="Walter F."/>
            <person name="Albersmeier A."/>
            <person name="Kalinowski J."/>
            <person name="Ruckert C."/>
        </authorList>
    </citation>
    <scope>NUCLEOTIDE SEQUENCE</scope>
    <source>
        <strain evidence="1">CGMCC 1.12195</strain>
    </source>
</reference>
<dbReference type="Proteomes" id="UP000660862">
    <property type="component" value="Unassembled WGS sequence"/>
</dbReference>
<gene>
    <name evidence="1" type="ORF">GCM10007415_44830</name>
</gene>
<sequence length="277" mass="30021">MKQGLVWVLASLVFVACKEDTKMAPCESDFFYDGSPFRQGEVGTILPDYNSGEDIPGVFSASEGLVLKDNLTGEIDLAASAPGAYSIRKTMIGNTTCGNRIAMTYLSILPPPSVLNRADNGDGWGWAGEGFVDQEDKMEGLAAIKTKVNGAGNLLLLQHHLSEPLNTQVSKALGELHVWFYVSDPSQFDPMAEIGQFELTSSGGPDKNEFTWPIILNNMNINAGWNELVLKFKDASITGGDPDLAAINFFRLYMFTKGDSDSPVTIGLDDLRILAAE</sequence>
<reference evidence="1" key="2">
    <citation type="submission" date="2020-09" db="EMBL/GenBank/DDBJ databases">
        <authorList>
            <person name="Sun Q."/>
            <person name="Zhou Y."/>
        </authorList>
    </citation>
    <scope>NUCLEOTIDE SEQUENCE</scope>
    <source>
        <strain evidence="1">CGMCC 1.12195</strain>
    </source>
</reference>
<comment type="caution">
    <text evidence="1">The sequence shown here is derived from an EMBL/GenBank/DDBJ whole genome shotgun (WGS) entry which is preliminary data.</text>
</comment>
<dbReference type="PROSITE" id="PS51257">
    <property type="entry name" value="PROKAR_LIPOPROTEIN"/>
    <property type="match status" value="1"/>
</dbReference>
<accession>A0A917MFQ4</accession>
<evidence type="ECO:0000313" key="2">
    <source>
        <dbReference type="Proteomes" id="UP000660862"/>
    </source>
</evidence>
<organism evidence="1 2">
    <name type="scientific">Parapedobacter pyrenivorans</name>
    <dbReference type="NCBI Taxonomy" id="1305674"/>
    <lineage>
        <taxon>Bacteria</taxon>
        <taxon>Pseudomonadati</taxon>
        <taxon>Bacteroidota</taxon>
        <taxon>Sphingobacteriia</taxon>
        <taxon>Sphingobacteriales</taxon>
        <taxon>Sphingobacteriaceae</taxon>
        <taxon>Parapedobacter</taxon>
    </lineage>
</organism>
<protein>
    <submittedName>
        <fullName evidence="1">Uncharacterized protein</fullName>
    </submittedName>
</protein>
<dbReference type="AlphaFoldDB" id="A0A917MFQ4"/>
<dbReference type="EMBL" id="BMER01000006">
    <property type="protein sequence ID" value="GGH03647.1"/>
    <property type="molecule type" value="Genomic_DNA"/>
</dbReference>
<name>A0A917MFQ4_9SPHI</name>
<evidence type="ECO:0000313" key="1">
    <source>
        <dbReference type="EMBL" id="GGH03647.1"/>
    </source>
</evidence>